<feature type="transmembrane region" description="Helical" evidence="7">
    <location>
        <begin position="210"/>
        <end position="231"/>
    </location>
</feature>
<evidence type="ECO:0000256" key="7">
    <source>
        <dbReference type="SAM" id="Phobius"/>
    </source>
</evidence>
<keyword evidence="9" id="KW-1185">Reference proteome</keyword>
<dbReference type="NCBIfam" id="NF037981">
    <property type="entry name" value="NCS2_1"/>
    <property type="match status" value="1"/>
</dbReference>
<keyword evidence="5 7" id="KW-1133">Transmembrane helix</keyword>
<dbReference type="OrthoDB" id="9805749at2"/>
<evidence type="ECO:0000256" key="5">
    <source>
        <dbReference type="ARBA" id="ARBA00022989"/>
    </source>
</evidence>
<evidence type="ECO:0000256" key="4">
    <source>
        <dbReference type="ARBA" id="ARBA00022692"/>
    </source>
</evidence>
<feature type="transmembrane region" description="Helical" evidence="7">
    <location>
        <begin position="258"/>
        <end position="280"/>
    </location>
</feature>
<feature type="transmembrane region" description="Helical" evidence="7">
    <location>
        <begin position="72"/>
        <end position="90"/>
    </location>
</feature>
<dbReference type="RefSeq" id="WP_148813456.1">
    <property type="nucleotide sequence ID" value="NZ_CP043046.1"/>
</dbReference>
<evidence type="ECO:0008006" key="10">
    <source>
        <dbReference type="Google" id="ProtNLM"/>
    </source>
</evidence>
<comment type="subcellular location">
    <subcellularLocation>
        <location evidence="1">Membrane</location>
        <topology evidence="1">Multi-pass membrane protein</topology>
    </subcellularLocation>
</comment>
<dbReference type="AlphaFoldDB" id="A0A5C0ASP5"/>
<dbReference type="InterPro" id="IPR006043">
    <property type="entry name" value="NCS2"/>
</dbReference>
<name>A0A5C0ASP5_9BURK</name>
<organism evidence="8 9">
    <name type="scientific">Pigmentiphaga aceris</name>
    <dbReference type="NCBI Taxonomy" id="1940612"/>
    <lineage>
        <taxon>Bacteria</taxon>
        <taxon>Pseudomonadati</taxon>
        <taxon>Pseudomonadota</taxon>
        <taxon>Betaproteobacteria</taxon>
        <taxon>Burkholderiales</taxon>
        <taxon>Alcaligenaceae</taxon>
        <taxon>Pigmentiphaga</taxon>
    </lineage>
</organism>
<comment type="similarity">
    <text evidence="2">Belongs to the nucleobase:cation symporter-2 (NCS2) (TC 2.A.40) family.</text>
</comment>
<sequence length="589" mass="61325">MKTATPLFRALRLPAGPLRRRPPDLTYAADDTPPWSSLIPLSIQHGLTALSLTVYILAVARIAGMTPTDTRSFMAVSILTMAVATFLQAWGGRLGAGMLLVHIPAPVLLVLSANMIKDYGPGAMVPIGLTAGITGLVVARCAPHLRKVFTAPLVGLVVAMVGLSLIAPSVTHSLGMGADHRISMGSLGVAALTLTVIVIGSIWGNRTVKLFALIAGIGAGTAAAALTGQLADGALLAAEPWFAVPTIATPVFKVPSGVLLAVALITVLTHLDTLGSVTIMQKMDDANWRRADMRGVGRGIQASSLGDLLTAFLGSYPTATSSANIALCHVSRSTARLIGVGTALVLLAVVFMPQVTMALTLIPTPVLGAVEIYAAAYLIVSGIELIASRALDSRGIFMVGLSLIAGLGVMLLPQLAEQAPESMRFLAGSGFVVAGAVAIALTLLFRIGLARREVQPITHDGTPIAEQVSDFVALQGGAWAARRDVVQRATLAAVEAAEAIASADGRRLQSIRGSFDELSLDLILSHDGAPLPLGQDQRPDLSLLLDSDDAALDAVLSGVSVQLLRHLSDRVTTGRHSDGSAWLRLHFEH</sequence>
<gene>
    <name evidence="8" type="ORF">FXN63_05185</name>
</gene>
<keyword evidence="3" id="KW-0813">Transport</keyword>
<dbReference type="KEGG" id="pacr:FXN63_05185"/>
<feature type="transmembrane region" description="Helical" evidence="7">
    <location>
        <begin position="425"/>
        <end position="445"/>
    </location>
</feature>
<dbReference type="Proteomes" id="UP000325161">
    <property type="component" value="Chromosome"/>
</dbReference>
<protein>
    <recommendedName>
        <fullName evidence="10">Xanthine/uracil/vitamin C permease</fullName>
    </recommendedName>
</protein>
<feature type="transmembrane region" description="Helical" evidence="7">
    <location>
        <begin position="395"/>
        <end position="413"/>
    </location>
</feature>
<evidence type="ECO:0000313" key="9">
    <source>
        <dbReference type="Proteomes" id="UP000325161"/>
    </source>
</evidence>
<feature type="transmembrane region" description="Helical" evidence="7">
    <location>
        <begin position="149"/>
        <end position="170"/>
    </location>
</feature>
<dbReference type="EMBL" id="CP043046">
    <property type="protein sequence ID" value="QEI05302.1"/>
    <property type="molecule type" value="Genomic_DNA"/>
</dbReference>
<evidence type="ECO:0000313" key="8">
    <source>
        <dbReference type="EMBL" id="QEI05302.1"/>
    </source>
</evidence>
<accession>A0A5C0ASP5</accession>
<reference evidence="8 9" key="1">
    <citation type="submission" date="2019-08" db="EMBL/GenBank/DDBJ databases">
        <title>Amphibian skin-associated Pigmentiphaga: genome sequence and occurrence across geography and hosts.</title>
        <authorList>
            <person name="Bletz M.C."/>
            <person name="Bunk B."/>
            <person name="Sproeer C."/>
            <person name="Biwer P."/>
            <person name="Reiter S."/>
            <person name="Rabemananjara F.C.E."/>
            <person name="Schulz S."/>
            <person name="Overmann J."/>
            <person name="Vences M."/>
        </authorList>
    </citation>
    <scope>NUCLEOTIDE SEQUENCE [LARGE SCALE GENOMIC DNA]</scope>
    <source>
        <strain evidence="8 9">Mada1488</strain>
    </source>
</reference>
<feature type="transmembrane region" description="Helical" evidence="7">
    <location>
        <begin position="182"/>
        <end position="203"/>
    </location>
</feature>
<keyword evidence="6 7" id="KW-0472">Membrane</keyword>
<dbReference type="GO" id="GO:0042907">
    <property type="term" value="F:xanthine transmembrane transporter activity"/>
    <property type="evidence" value="ECO:0007669"/>
    <property type="project" value="TreeGrafter"/>
</dbReference>
<feature type="transmembrane region" description="Helical" evidence="7">
    <location>
        <begin position="361"/>
        <end position="383"/>
    </location>
</feature>
<evidence type="ECO:0000256" key="2">
    <source>
        <dbReference type="ARBA" id="ARBA00008821"/>
    </source>
</evidence>
<proteinExistence type="inferred from homology"/>
<dbReference type="GO" id="GO:0005886">
    <property type="term" value="C:plasma membrane"/>
    <property type="evidence" value="ECO:0007669"/>
    <property type="project" value="TreeGrafter"/>
</dbReference>
<dbReference type="PANTHER" id="PTHR42810">
    <property type="entry name" value="PURINE PERMEASE C1399.01C-RELATED"/>
    <property type="match status" value="1"/>
</dbReference>
<feature type="transmembrane region" description="Helical" evidence="7">
    <location>
        <begin position="337"/>
        <end position="355"/>
    </location>
</feature>
<evidence type="ECO:0000256" key="6">
    <source>
        <dbReference type="ARBA" id="ARBA00023136"/>
    </source>
</evidence>
<dbReference type="PANTHER" id="PTHR42810:SF2">
    <property type="entry name" value="PURINE PERMEASE C1399.01C-RELATED"/>
    <property type="match status" value="1"/>
</dbReference>
<feature type="transmembrane region" description="Helical" evidence="7">
    <location>
        <begin position="47"/>
        <end position="66"/>
    </location>
</feature>
<evidence type="ECO:0000256" key="1">
    <source>
        <dbReference type="ARBA" id="ARBA00004141"/>
    </source>
</evidence>
<feature type="transmembrane region" description="Helical" evidence="7">
    <location>
        <begin position="122"/>
        <end position="142"/>
    </location>
</feature>
<evidence type="ECO:0000256" key="3">
    <source>
        <dbReference type="ARBA" id="ARBA00022448"/>
    </source>
</evidence>
<keyword evidence="4 7" id="KW-0812">Transmembrane</keyword>
<dbReference type="Pfam" id="PF00860">
    <property type="entry name" value="Xan_ur_permease"/>
    <property type="match status" value="1"/>
</dbReference>